<organism evidence="1 2">
    <name type="scientific">Sphingobacterium paludis</name>
    <dbReference type="NCBI Taxonomy" id="1476465"/>
    <lineage>
        <taxon>Bacteria</taxon>
        <taxon>Pseudomonadati</taxon>
        <taxon>Bacteroidota</taxon>
        <taxon>Sphingobacteriia</taxon>
        <taxon>Sphingobacteriales</taxon>
        <taxon>Sphingobacteriaceae</taxon>
        <taxon>Sphingobacterium</taxon>
    </lineage>
</organism>
<dbReference type="Proteomes" id="UP000294752">
    <property type="component" value="Unassembled WGS sequence"/>
</dbReference>
<evidence type="ECO:0000313" key="1">
    <source>
        <dbReference type="EMBL" id="TDS13993.1"/>
    </source>
</evidence>
<protein>
    <submittedName>
        <fullName evidence="1">Uncharacterized protein</fullName>
    </submittedName>
</protein>
<accession>A0A4R7CZE9</accession>
<evidence type="ECO:0000313" key="2">
    <source>
        <dbReference type="Proteomes" id="UP000294752"/>
    </source>
</evidence>
<keyword evidence="2" id="KW-1185">Reference proteome</keyword>
<name>A0A4R7CZE9_9SPHI</name>
<sequence>MPLKSYVLSKEKIVFLIETKVTIVLNKITQITAAKLCFAIFLMKMLISATPVFVDVLDRGTILQVVLQLEIENNAKGSNIYEDLHEATSKFFNASASDYLFSFAQQEISGKQKHYLNNEKLIQAFNPSVPTPPPNC</sequence>
<comment type="caution">
    <text evidence="1">The sequence shown here is derived from an EMBL/GenBank/DDBJ whole genome shotgun (WGS) entry which is preliminary data.</text>
</comment>
<proteinExistence type="predicted"/>
<dbReference type="EMBL" id="SNZV01000004">
    <property type="protein sequence ID" value="TDS13993.1"/>
    <property type="molecule type" value="Genomic_DNA"/>
</dbReference>
<reference evidence="1 2" key="1">
    <citation type="submission" date="2019-03" db="EMBL/GenBank/DDBJ databases">
        <title>Genomic Encyclopedia of Type Strains, Phase III (KMG-III): the genomes of soil and plant-associated and newly described type strains.</title>
        <authorList>
            <person name="Whitman W."/>
        </authorList>
    </citation>
    <scope>NUCLEOTIDE SEQUENCE [LARGE SCALE GENOMIC DNA]</scope>
    <source>
        <strain evidence="1 2">CGMCC 1.12801</strain>
    </source>
</reference>
<gene>
    <name evidence="1" type="ORF">B0I21_104322</name>
</gene>
<dbReference type="AlphaFoldDB" id="A0A4R7CZE9"/>